<name>A0A1X7S6W3_ZYMT9</name>
<gene>
    <name evidence="1" type="ORF">ZT3D7_G10112</name>
</gene>
<protein>
    <submittedName>
        <fullName evidence="1">Uncharacterized protein</fullName>
    </submittedName>
</protein>
<organism evidence="1 2">
    <name type="scientific">Zymoseptoria tritici (strain ST99CH_3D7)</name>
    <dbReference type="NCBI Taxonomy" id="1276538"/>
    <lineage>
        <taxon>Eukaryota</taxon>
        <taxon>Fungi</taxon>
        <taxon>Dikarya</taxon>
        <taxon>Ascomycota</taxon>
        <taxon>Pezizomycotina</taxon>
        <taxon>Dothideomycetes</taxon>
        <taxon>Dothideomycetidae</taxon>
        <taxon>Mycosphaerellales</taxon>
        <taxon>Mycosphaerellaceae</taxon>
        <taxon>Zymoseptoria</taxon>
    </lineage>
</organism>
<sequence>MSQQQQTQYNCFLWGNGGPWSTVEGAPRVINKLYVALEVDNLTVSRKPPMTFDEAITVATEVVRTKIFHEDVAALNLAMSGRGEGIGNTGQDNSATDGSQRIHDLGILTQLGENTLDISAQISFARPGVEAKHTRWVHRQVSFTQWGGEVVGWRPLVKTIQVDFDEDMMTFMRAPLRAGPAMPLVPTMSIQAPPAMARNGPPTGTPLHRQVPALPPAITSTATMPPPPAPQQPPPTLAQPAALPAPPVATAVDPYAQFTNEDILSGMAGVHPKLITGQLMLRLALHYDNTTLSRRINALYASIDQGTKGVDAYCQRISLAMKRRAEEDPSLGGYEAVRLRFDQARRANGVNINVTRVNQTYGVGR</sequence>
<dbReference type="EMBL" id="LT853701">
    <property type="protein sequence ID" value="SMQ54957.1"/>
    <property type="molecule type" value="Genomic_DNA"/>
</dbReference>
<evidence type="ECO:0000313" key="1">
    <source>
        <dbReference type="EMBL" id="SMQ54957.1"/>
    </source>
</evidence>
<dbReference type="AlphaFoldDB" id="A0A1X7S6W3"/>
<proteinExistence type="predicted"/>
<reference evidence="1 2" key="1">
    <citation type="submission" date="2016-06" db="EMBL/GenBank/DDBJ databases">
        <authorList>
            <person name="Kjaerup R.B."/>
            <person name="Dalgaard T.S."/>
            <person name="Juul-Madsen H.R."/>
        </authorList>
    </citation>
    <scope>NUCLEOTIDE SEQUENCE [LARGE SCALE GENOMIC DNA]</scope>
</reference>
<keyword evidence="2" id="KW-1185">Reference proteome</keyword>
<evidence type="ECO:0000313" key="2">
    <source>
        <dbReference type="Proteomes" id="UP000215127"/>
    </source>
</evidence>
<accession>A0A1X7S6W3</accession>
<dbReference type="Proteomes" id="UP000215127">
    <property type="component" value="Chromosome 10"/>
</dbReference>